<dbReference type="AlphaFoldDB" id="A0A9P3QDJ3"/>
<protein>
    <submittedName>
        <fullName evidence="1">Uncharacterized protein</fullName>
    </submittedName>
</protein>
<organism evidence="1 2">
    <name type="scientific">Mycobacterium kiyosense</name>
    <dbReference type="NCBI Taxonomy" id="2871094"/>
    <lineage>
        <taxon>Bacteria</taxon>
        <taxon>Bacillati</taxon>
        <taxon>Actinomycetota</taxon>
        <taxon>Actinomycetes</taxon>
        <taxon>Mycobacteriales</taxon>
        <taxon>Mycobacteriaceae</taxon>
        <taxon>Mycobacterium</taxon>
    </lineage>
</organism>
<reference evidence="1" key="1">
    <citation type="submission" date="2022-08" db="EMBL/GenBank/DDBJ databases">
        <title>Mycobacterium kiyosense sp. nov., scotochromogenic slow-glowing species isolated from respiratory specimens.</title>
        <authorList>
            <person name="Fukano H."/>
            <person name="Kazumi Y."/>
            <person name="Sakagami N."/>
            <person name="Ato M."/>
            <person name="Mitarai S."/>
            <person name="Hoshino Y."/>
        </authorList>
    </citation>
    <scope>NUCLEOTIDE SEQUENCE</scope>
    <source>
        <strain evidence="1">1413</strain>
    </source>
</reference>
<gene>
    <name evidence="1" type="ORF">Mkiyose1413_56530</name>
</gene>
<sequence length="77" mass="8121">MSNAAANRHFSPSPAGIVPEVSLPELLMRTAQSAAIPLLVATAVSHIDAPPNHLGTTVNWTLMWRRSIALVSGVDPP</sequence>
<name>A0A9P3QDJ3_9MYCO</name>
<proteinExistence type="predicted"/>
<comment type="caution">
    <text evidence="1">The sequence shown here is derived from an EMBL/GenBank/DDBJ whole genome shotgun (WGS) entry which is preliminary data.</text>
</comment>
<keyword evidence="2" id="KW-1185">Reference proteome</keyword>
<dbReference type="EMBL" id="BRZI01000117">
    <property type="protein sequence ID" value="GLD33770.1"/>
    <property type="molecule type" value="Genomic_DNA"/>
</dbReference>
<evidence type="ECO:0000313" key="1">
    <source>
        <dbReference type="EMBL" id="GLD33770.1"/>
    </source>
</evidence>
<evidence type="ECO:0000313" key="2">
    <source>
        <dbReference type="Proteomes" id="UP001064782"/>
    </source>
</evidence>
<dbReference type="Proteomes" id="UP001064782">
    <property type="component" value="Unassembled WGS sequence"/>
</dbReference>
<accession>A0A9P3QDJ3</accession>